<dbReference type="SUPFAM" id="SSF51905">
    <property type="entry name" value="FAD/NAD(P)-binding domain"/>
    <property type="match status" value="1"/>
</dbReference>
<accession>A0A1Y3AXN4</accession>
<organism evidence="1 2">
    <name type="scientific">Euroglyphus maynei</name>
    <name type="common">Mayne's house dust mite</name>
    <dbReference type="NCBI Taxonomy" id="6958"/>
    <lineage>
        <taxon>Eukaryota</taxon>
        <taxon>Metazoa</taxon>
        <taxon>Ecdysozoa</taxon>
        <taxon>Arthropoda</taxon>
        <taxon>Chelicerata</taxon>
        <taxon>Arachnida</taxon>
        <taxon>Acari</taxon>
        <taxon>Acariformes</taxon>
        <taxon>Sarcoptiformes</taxon>
        <taxon>Astigmata</taxon>
        <taxon>Psoroptidia</taxon>
        <taxon>Analgoidea</taxon>
        <taxon>Pyroglyphidae</taxon>
        <taxon>Pyroglyphinae</taxon>
        <taxon>Euroglyphus</taxon>
    </lineage>
</organism>
<evidence type="ECO:0000313" key="1">
    <source>
        <dbReference type="EMBL" id="OTF71925.1"/>
    </source>
</evidence>
<dbReference type="AlphaFoldDB" id="A0A1Y3AXN4"/>
<dbReference type="Proteomes" id="UP000194236">
    <property type="component" value="Unassembled WGS sequence"/>
</dbReference>
<dbReference type="InterPro" id="IPR036188">
    <property type="entry name" value="FAD/NAD-bd_sf"/>
</dbReference>
<keyword evidence="2" id="KW-1185">Reference proteome</keyword>
<protein>
    <submittedName>
        <fullName evidence="1">Sulfide:quinone oxidoreductase, mitochondrial-like protein</fullName>
    </submittedName>
</protein>
<gene>
    <name evidence="1" type="ORF">BLA29_007752</name>
</gene>
<proteinExistence type="predicted"/>
<sequence length="215" mass="24674">MEVCKQRDLNVMVRHNLVRVDTGKRLAYFENLDRPNDPLLEVKYDMLHVTPPMSAPKFLKSLANETSNGFVAVDPKTLQHIKYENIFALGDCSSLPTSKTAAAIASQNSILAKNLLQLIEHNDNDHNDGSKINFKATYDGYTSCPIVTGNNRCIMAEFDYQLEPLETFPFDQSKERTIMFYMKKDILPFVYWNGMLKGYWSGPSIYRKLMHFGFK</sequence>
<name>A0A1Y3AXN4_EURMA</name>
<reference evidence="1 2" key="1">
    <citation type="submission" date="2017-03" db="EMBL/GenBank/DDBJ databases">
        <title>Genome Survey of Euroglyphus maynei.</title>
        <authorList>
            <person name="Arlian L.G."/>
            <person name="Morgan M.S."/>
            <person name="Rider S.D."/>
        </authorList>
    </citation>
    <scope>NUCLEOTIDE SEQUENCE [LARGE SCALE GENOMIC DNA]</scope>
    <source>
        <strain evidence="1">Arlian Lab</strain>
        <tissue evidence="1">Whole body</tissue>
    </source>
</reference>
<dbReference type="PANTHER" id="PTHR10632:SF2">
    <property type="entry name" value="SULFIDE:QUINONE OXIDOREDUCTASE, MITOCHONDRIAL"/>
    <property type="match status" value="1"/>
</dbReference>
<dbReference type="EMBL" id="MUJZ01058650">
    <property type="protein sequence ID" value="OTF71925.1"/>
    <property type="molecule type" value="Genomic_DNA"/>
</dbReference>
<dbReference type="InterPro" id="IPR015904">
    <property type="entry name" value="Sulphide_quinone_reductase"/>
</dbReference>
<dbReference type="Gene3D" id="3.50.50.100">
    <property type="match status" value="1"/>
</dbReference>
<dbReference type="GO" id="GO:0070224">
    <property type="term" value="F:sulfide:quinone oxidoreductase activity"/>
    <property type="evidence" value="ECO:0007669"/>
    <property type="project" value="TreeGrafter"/>
</dbReference>
<dbReference type="GO" id="GO:0070221">
    <property type="term" value="P:sulfide oxidation, using sulfide:quinone oxidoreductase"/>
    <property type="evidence" value="ECO:0007669"/>
    <property type="project" value="TreeGrafter"/>
</dbReference>
<dbReference type="GO" id="GO:0071949">
    <property type="term" value="F:FAD binding"/>
    <property type="evidence" value="ECO:0007669"/>
    <property type="project" value="TreeGrafter"/>
</dbReference>
<dbReference type="OrthoDB" id="5376590at2759"/>
<evidence type="ECO:0000313" key="2">
    <source>
        <dbReference type="Proteomes" id="UP000194236"/>
    </source>
</evidence>
<dbReference type="PANTHER" id="PTHR10632">
    <property type="entry name" value="SULFIDE:QUINONE OXIDOREDUCTASE"/>
    <property type="match status" value="1"/>
</dbReference>
<comment type="caution">
    <text evidence="1">The sequence shown here is derived from an EMBL/GenBank/DDBJ whole genome shotgun (WGS) entry which is preliminary data.</text>
</comment>
<dbReference type="GO" id="GO:0005739">
    <property type="term" value="C:mitochondrion"/>
    <property type="evidence" value="ECO:0007669"/>
    <property type="project" value="TreeGrafter"/>
</dbReference>